<feature type="region of interest" description="Disordered" evidence="1">
    <location>
        <begin position="92"/>
        <end position="111"/>
    </location>
</feature>
<comment type="caution">
    <text evidence="3">The sequence shown here is derived from an EMBL/GenBank/DDBJ whole genome shotgun (WGS) entry which is preliminary data.</text>
</comment>
<name>A0AAN8ZAQ4_9MAGN</name>
<reference evidence="3 4" key="1">
    <citation type="submission" date="2023-12" db="EMBL/GenBank/DDBJ databases">
        <title>A high-quality genome assembly for Dillenia turbinata (Dilleniales).</title>
        <authorList>
            <person name="Chanderbali A."/>
        </authorList>
    </citation>
    <scope>NUCLEOTIDE SEQUENCE [LARGE SCALE GENOMIC DNA]</scope>
    <source>
        <strain evidence="3">LSX21</strain>
        <tissue evidence="3">Leaf</tissue>
    </source>
</reference>
<proteinExistence type="predicted"/>
<dbReference type="Proteomes" id="UP001370490">
    <property type="component" value="Unassembled WGS sequence"/>
</dbReference>
<dbReference type="InterPro" id="IPR004158">
    <property type="entry name" value="DUF247_pln"/>
</dbReference>
<evidence type="ECO:0000313" key="4">
    <source>
        <dbReference type="Proteomes" id="UP001370490"/>
    </source>
</evidence>
<evidence type="ECO:0000313" key="3">
    <source>
        <dbReference type="EMBL" id="KAK6926643.1"/>
    </source>
</evidence>
<keyword evidence="2" id="KW-0472">Membrane</keyword>
<gene>
    <name evidence="3" type="ORF">RJ641_008362</name>
</gene>
<dbReference type="PANTHER" id="PTHR31170">
    <property type="entry name" value="BNAC04G53230D PROTEIN"/>
    <property type="match status" value="1"/>
</dbReference>
<dbReference type="AlphaFoldDB" id="A0AAN8ZAQ4"/>
<accession>A0AAN8ZAQ4</accession>
<keyword evidence="4" id="KW-1185">Reference proteome</keyword>
<sequence length="545" mass="62462">MHLQIQTIEDDLGKLKSTSEPVRSETVFIKQSQTQFLARRGDVSWLFPSPKFPIKSSTLLVSPEISFPQELKTRESKQQNPTSKMEREMNLLNNPNRGRAPRPTYNSVPEPSTEWRISMEQILAETPRLLNKSAGKKTCCIFRVPQSLVEINEKAYQPHVVSIGPYHHGRENLKMIEQHKGRFLGSLVSRSRVGLDEYYKAIASREGEIRDCYSETINYDSNDFIKMLVLDGCFIIELFCKVGKSPTPDSDDPLFNMAWLFSFVMRDLLRLENQIPYFVLEAFYDLATGNQNLPSLSKLALEFFNYAVQRPIEVLEKYYNIQGVHLLDLFRRSFIPTKHREVSRKPSPLLQLIPSAKKLHVAGVKFKARDKSSSLLEIDFHNGLLRIPTMTIDDFTSSVFLNWVAFEQCYNHCSKHITTYATFMGCLINTAGDAGLLCDQKIIENYFGTDEAVTSFFTNVGKDVVFDIQHCYMSKMFEDINEYYRNNWKVQWAGFKHKYFDTPWSFLSALAAVLLLLLTLIQSLFSVLAYVKPPGQGPSPSPSPN</sequence>
<keyword evidence="2" id="KW-0812">Transmembrane</keyword>
<dbReference type="PANTHER" id="PTHR31170:SF21">
    <property type="match status" value="1"/>
</dbReference>
<keyword evidence="2" id="KW-1133">Transmembrane helix</keyword>
<protein>
    <submittedName>
        <fullName evidence="3">Uncharacterized protein</fullName>
    </submittedName>
</protein>
<organism evidence="3 4">
    <name type="scientific">Dillenia turbinata</name>
    <dbReference type="NCBI Taxonomy" id="194707"/>
    <lineage>
        <taxon>Eukaryota</taxon>
        <taxon>Viridiplantae</taxon>
        <taxon>Streptophyta</taxon>
        <taxon>Embryophyta</taxon>
        <taxon>Tracheophyta</taxon>
        <taxon>Spermatophyta</taxon>
        <taxon>Magnoliopsida</taxon>
        <taxon>eudicotyledons</taxon>
        <taxon>Gunneridae</taxon>
        <taxon>Pentapetalae</taxon>
        <taxon>Dilleniales</taxon>
        <taxon>Dilleniaceae</taxon>
        <taxon>Dillenia</taxon>
    </lineage>
</organism>
<evidence type="ECO:0000256" key="2">
    <source>
        <dbReference type="SAM" id="Phobius"/>
    </source>
</evidence>
<feature type="transmembrane region" description="Helical" evidence="2">
    <location>
        <begin position="504"/>
        <end position="531"/>
    </location>
</feature>
<dbReference type="EMBL" id="JBAMMX010000015">
    <property type="protein sequence ID" value="KAK6926643.1"/>
    <property type="molecule type" value="Genomic_DNA"/>
</dbReference>
<evidence type="ECO:0000256" key="1">
    <source>
        <dbReference type="SAM" id="MobiDB-lite"/>
    </source>
</evidence>
<dbReference type="Pfam" id="PF03140">
    <property type="entry name" value="DUF247"/>
    <property type="match status" value="1"/>
</dbReference>